<dbReference type="InterPro" id="IPR037238">
    <property type="entry name" value="YbiA-like_sf"/>
</dbReference>
<dbReference type="SUPFAM" id="SSF143990">
    <property type="entry name" value="YbiA-like"/>
    <property type="match status" value="1"/>
</dbReference>
<reference evidence="4" key="1">
    <citation type="journal article" date="2020" name="Nature">
        <title>Giant virus diversity and host interactions through global metagenomics.</title>
        <authorList>
            <person name="Schulz F."/>
            <person name="Roux S."/>
            <person name="Paez-Espino D."/>
            <person name="Jungbluth S."/>
            <person name="Walsh D.A."/>
            <person name="Denef V.J."/>
            <person name="McMahon K.D."/>
            <person name="Konstantinidis K.T."/>
            <person name="Eloe-Fadrosh E.A."/>
            <person name="Kyrpides N.C."/>
            <person name="Woyke T."/>
        </authorList>
    </citation>
    <scope>NUCLEOTIDE SEQUENCE</scope>
    <source>
        <strain evidence="4">GVMAG-M-3300023179-114</strain>
    </source>
</reference>
<dbReference type="EMBL" id="MN739723">
    <property type="protein sequence ID" value="QHT23025.1"/>
    <property type="molecule type" value="Genomic_DNA"/>
</dbReference>
<organism evidence="4">
    <name type="scientific">viral metagenome</name>
    <dbReference type="NCBI Taxonomy" id="1070528"/>
    <lineage>
        <taxon>unclassified sequences</taxon>
        <taxon>metagenomes</taxon>
        <taxon>organismal metagenomes</taxon>
    </lineage>
</organism>
<name>A0A6C0E6H6_9ZZZZ</name>
<feature type="compositionally biased region" description="Basic and acidic residues" evidence="2">
    <location>
        <begin position="126"/>
        <end position="136"/>
    </location>
</feature>
<dbReference type="Gene3D" id="1.10.357.40">
    <property type="entry name" value="YbiA-like"/>
    <property type="match status" value="1"/>
</dbReference>
<dbReference type="CDD" id="cd15457">
    <property type="entry name" value="NADAR"/>
    <property type="match status" value="1"/>
</dbReference>
<evidence type="ECO:0000259" key="3">
    <source>
        <dbReference type="Pfam" id="PF08719"/>
    </source>
</evidence>
<protein>
    <recommendedName>
        <fullName evidence="3">NADAR domain-containing protein</fullName>
    </recommendedName>
</protein>
<dbReference type="Gene3D" id="3.90.70.80">
    <property type="match status" value="1"/>
</dbReference>
<accession>A0A6C0E6H6</accession>
<proteinExistence type="predicted"/>
<feature type="region of interest" description="Disordered" evidence="2">
    <location>
        <begin position="115"/>
        <end position="149"/>
    </location>
</feature>
<evidence type="ECO:0000256" key="2">
    <source>
        <dbReference type="SAM" id="MobiDB-lite"/>
    </source>
</evidence>
<dbReference type="Pfam" id="PF08719">
    <property type="entry name" value="NADAR"/>
    <property type="match status" value="1"/>
</dbReference>
<evidence type="ECO:0000313" key="4">
    <source>
        <dbReference type="EMBL" id="QHT23025.1"/>
    </source>
</evidence>
<evidence type="ECO:0000256" key="1">
    <source>
        <dbReference type="SAM" id="Coils"/>
    </source>
</evidence>
<dbReference type="InterPro" id="IPR012816">
    <property type="entry name" value="NADAR"/>
</dbReference>
<dbReference type="AlphaFoldDB" id="A0A6C0E6H6"/>
<feature type="domain" description="NADAR" evidence="3">
    <location>
        <begin position="533"/>
        <end position="653"/>
    </location>
</feature>
<sequence length="676" mass="78802">MVVSKINNTVSYQELKSVDAEDIKKESNLYQIEVKGIDVIVAIGNAKNTFADKNITYFPIYLVKKNNKVIQVGVYEIESTNIMDYMDEESVLDIEKLNEPLIYQFVKKEMIERERMVPEQEQEQEQEQKMSKDPSKDYPSSRPVARKDDDAIEINIPEIRKDIFTARLNANIPGLLKSETAKDASDIKEKYHESDNDTWIQKFMKNKHYSILDNEGGGDCLFATIRDAFEQIGQDTTVNKLRNKLSAEVDDPVFRRYKEQYQMYSQAINNTTSESIKLKNAHDSLKLKLQETLDREQQKLIAYEAKKIKERYEQLKKENVLSKELLSEFKIMKTIDNLEQFRKIIKTCDFWADDWAINTLERILNIKIIVLSSEKYREHDYDGVLMCGNMVDPIIESRGEFNPEFYIVVEHTGNHYKLITYKKKMIFTFKELPYDMKRMIVDKCMEKNSGIFKYIAEFDQFKNNLSGIQKEVPKFDELGEAKIMNLYDDNIVFMFYSKSADKPLPGKGSGEKIPADSALEFSELADIPQWRKKLSNFWIEPFVLDNHRWSSVEHYYQASKFKKNNPEFYLSFSIDSGTELSRNSEMAKSAGGKTGKYKGELLRPKNVEVDPDFFAKRDEKEMNDAQDAKFSQNPALTKLLLATKNAKLIHHSRGKDPVTFDHLMILRDKLSKNMQR</sequence>
<keyword evidence="1" id="KW-0175">Coiled coil</keyword>
<feature type="coiled-coil region" evidence="1">
    <location>
        <begin position="286"/>
        <end position="325"/>
    </location>
</feature>